<dbReference type="Pfam" id="PF00195">
    <property type="entry name" value="Chal_sti_synt_N"/>
    <property type="match status" value="1"/>
</dbReference>
<feature type="domain" description="Chalcone/stilbene synthase C-terminal" evidence="5">
    <location>
        <begin position="243"/>
        <end position="383"/>
    </location>
</feature>
<dbReference type="InterPro" id="IPR012328">
    <property type="entry name" value="Chalcone/stilbene_synt_C"/>
</dbReference>
<dbReference type="Proteomes" id="UP000076738">
    <property type="component" value="Unassembled WGS sequence"/>
</dbReference>
<evidence type="ECO:0000313" key="6">
    <source>
        <dbReference type="EMBL" id="KZO96206.1"/>
    </source>
</evidence>
<dbReference type="PIRSF" id="PIRSF000451">
    <property type="entry name" value="PKS_III"/>
    <property type="match status" value="1"/>
</dbReference>
<dbReference type="AlphaFoldDB" id="A0A167LZZ0"/>
<proteinExistence type="inferred from homology"/>
<reference evidence="6 7" key="1">
    <citation type="journal article" date="2016" name="Mol. Biol. Evol.">
        <title>Comparative Genomics of Early-Diverging Mushroom-Forming Fungi Provides Insights into the Origins of Lignocellulose Decay Capabilities.</title>
        <authorList>
            <person name="Nagy L.G."/>
            <person name="Riley R."/>
            <person name="Tritt A."/>
            <person name="Adam C."/>
            <person name="Daum C."/>
            <person name="Floudas D."/>
            <person name="Sun H."/>
            <person name="Yadav J.S."/>
            <person name="Pangilinan J."/>
            <person name="Larsson K.H."/>
            <person name="Matsuura K."/>
            <person name="Barry K."/>
            <person name="Labutti K."/>
            <person name="Kuo R."/>
            <person name="Ohm R.A."/>
            <person name="Bhattacharya S.S."/>
            <person name="Shirouzu T."/>
            <person name="Yoshinaga Y."/>
            <person name="Martin F.M."/>
            <person name="Grigoriev I.V."/>
            <person name="Hibbett D.S."/>
        </authorList>
    </citation>
    <scope>NUCLEOTIDE SEQUENCE [LARGE SCALE GENOMIC DNA]</scope>
    <source>
        <strain evidence="6 7">TUFC12733</strain>
    </source>
</reference>
<dbReference type="GO" id="GO:0016747">
    <property type="term" value="F:acyltransferase activity, transferring groups other than amino-acyl groups"/>
    <property type="evidence" value="ECO:0007669"/>
    <property type="project" value="InterPro"/>
</dbReference>
<dbReference type="EMBL" id="KV417285">
    <property type="protein sequence ID" value="KZO96206.1"/>
    <property type="molecule type" value="Genomic_DNA"/>
</dbReference>
<dbReference type="PANTHER" id="PTHR11877">
    <property type="entry name" value="HYDROXYMETHYLGLUTARYL-COA SYNTHASE"/>
    <property type="match status" value="1"/>
</dbReference>
<gene>
    <name evidence="6" type="ORF">CALVIDRAFT_598521</name>
</gene>
<evidence type="ECO:0000256" key="3">
    <source>
        <dbReference type="RuleBase" id="RU003633"/>
    </source>
</evidence>
<evidence type="ECO:0000259" key="5">
    <source>
        <dbReference type="Pfam" id="PF02797"/>
    </source>
</evidence>
<evidence type="ECO:0000259" key="4">
    <source>
        <dbReference type="Pfam" id="PF00195"/>
    </source>
</evidence>
<protein>
    <submittedName>
        <fullName evidence="6">Thiolase-like protein</fullName>
    </submittedName>
</protein>
<evidence type="ECO:0000313" key="7">
    <source>
        <dbReference type="Proteomes" id="UP000076738"/>
    </source>
</evidence>
<dbReference type="InterPro" id="IPR001099">
    <property type="entry name" value="Chalcone/stilbene_synt_N"/>
</dbReference>
<feature type="domain" description="Chalcone/stilbene synthase N-terminal" evidence="4">
    <location>
        <begin position="53"/>
        <end position="208"/>
    </location>
</feature>
<name>A0A167LZZ0_CALVF</name>
<dbReference type="STRING" id="1330018.A0A167LZZ0"/>
<dbReference type="InterPro" id="IPR016039">
    <property type="entry name" value="Thiolase-like"/>
</dbReference>
<dbReference type="SUPFAM" id="SSF53901">
    <property type="entry name" value="Thiolase-like"/>
    <property type="match status" value="2"/>
</dbReference>
<dbReference type="Gene3D" id="3.40.47.10">
    <property type="match status" value="2"/>
</dbReference>
<dbReference type="PANTHER" id="PTHR11877:SF46">
    <property type="entry name" value="TYPE III POLYKETIDE SYNTHASE A"/>
    <property type="match status" value="1"/>
</dbReference>
<keyword evidence="3" id="KW-0012">Acyltransferase</keyword>
<accession>A0A167LZZ0</accession>
<keyword evidence="7" id="KW-1185">Reference proteome</keyword>
<comment type="similarity">
    <text evidence="1 3">Belongs to the thiolase-like superfamily. Chalcone/stilbene synthases family.</text>
</comment>
<dbReference type="InterPro" id="IPR011141">
    <property type="entry name" value="Polyketide_synthase_type-III"/>
</dbReference>
<dbReference type="GO" id="GO:0030639">
    <property type="term" value="P:polyketide biosynthetic process"/>
    <property type="evidence" value="ECO:0007669"/>
    <property type="project" value="TreeGrafter"/>
</dbReference>
<keyword evidence="2 3" id="KW-0808">Transferase</keyword>
<evidence type="ECO:0000256" key="2">
    <source>
        <dbReference type="ARBA" id="ARBA00022679"/>
    </source>
</evidence>
<organism evidence="6 7">
    <name type="scientific">Calocera viscosa (strain TUFC12733)</name>
    <dbReference type="NCBI Taxonomy" id="1330018"/>
    <lineage>
        <taxon>Eukaryota</taxon>
        <taxon>Fungi</taxon>
        <taxon>Dikarya</taxon>
        <taxon>Basidiomycota</taxon>
        <taxon>Agaricomycotina</taxon>
        <taxon>Dacrymycetes</taxon>
        <taxon>Dacrymycetales</taxon>
        <taxon>Dacrymycetaceae</taxon>
        <taxon>Calocera</taxon>
    </lineage>
</organism>
<evidence type="ECO:0000256" key="1">
    <source>
        <dbReference type="ARBA" id="ARBA00005531"/>
    </source>
</evidence>
<dbReference type="OrthoDB" id="329835at2759"/>
<sequence>MGLGVEYGAHPLLPEEFEAYALRHYPPSPAMQKTLQINRSTLISQRRTALPLSHPHLNGPAPAPVEASISLFLSTGVALAASAARRALSDWGGSVGEITHLVCVTVCASSNPGFDHYLASSLGLPSVQKTLLHGIGCTGGLALLRHAAQLVLAGHVMGQKVTVLCVAAEMASLYYRHALEDVHRLGVVSPAVTLFADGAGAFVVSSCPAPIPAPSTSTPALADTLLPQARKPIYTLRAYTTLTLPLSTSDLSVNLSSTGYNASLSRSVPLLTGQSFPPILSSLQRALGTELEAGEMDWALHPGGAAIVKSVQKAAGVPEERLKAVWEVYGECGNMASATVVGVLQALRGWGVEGAEGAEGRGRRDVLATAFGPGVGVEMIMLRRG</sequence>
<dbReference type="Pfam" id="PF02797">
    <property type="entry name" value="Chal_sti_synt_C"/>
    <property type="match status" value="1"/>
</dbReference>